<name>A0ABQ4DQF2_9CELL</name>
<proteinExistence type="predicted"/>
<accession>A0ABQ4DQF2</accession>
<dbReference type="EMBL" id="BONP01000021">
    <property type="protein sequence ID" value="GIG41197.1"/>
    <property type="molecule type" value="Genomic_DNA"/>
</dbReference>
<comment type="caution">
    <text evidence="1">The sequence shown here is derived from an EMBL/GenBank/DDBJ whole genome shotgun (WGS) entry which is preliminary data.</text>
</comment>
<dbReference type="Proteomes" id="UP000614741">
    <property type="component" value="Unassembled WGS sequence"/>
</dbReference>
<sequence>MTNLAIQGSWEEAAEIAAVVRAALPADGPALVLLDDDGAGFAAVPAGSTPESVAAGWRDISHFPGYSQD</sequence>
<organism evidence="1 2">
    <name type="scientific">Cellulomonas phragmiteti</name>
    <dbReference type="NCBI Taxonomy" id="478780"/>
    <lineage>
        <taxon>Bacteria</taxon>
        <taxon>Bacillati</taxon>
        <taxon>Actinomycetota</taxon>
        <taxon>Actinomycetes</taxon>
        <taxon>Micrococcales</taxon>
        <taxon>Cellulomonadaceae</taxon>
        <taxon>Cellulomonas</taxon>
    </lineage>
</organism>
<dbReference type="RefSeq" id="WP_203675490.1">
    <property type="nucleotide sequence ID" value="NZ_BONP01000021.1"/>
</dbReference>
<gene>
    <name evidence="1" type="ORF">Cph01nite_29590</name>
</gene>
<evidence type="ECO:0000313" key="1">
    <source>
        <dbReference type="EMBL" id="GIG41197.1"/>
    </source>
</evidence>
<keyword evidence="2" id="KW-1185">Reference proteome</keyword>
<protein>
    <submittedName>
        <fullName evidence="1">Uncharacterized protein</fullName>
    </submittedName>
</protein>
<evidence type="ECO:0000313" key="2">
    <source>
        <dbReference type="Proteomes" id="UP000614741"/>
    </source>
</evidence>
<reference evidence="1 2" key="1">
    <citation type="submission" date="2021-01" db="EMBL/GenBank/DDBJ databases">
        <title>Whole genome shotgun sequence of Cellulomonas phragmiteti NBRC 110785.</title>
        <authorList>
            <person name="Komaki H."/>
            <person name="Tamura T."/>
        </authorList>
    </citation>
    <scope>NUCLEOTIDE SEQUENCE [LARGE SCALE GENOMIC DNA]</scope>
    <source>
        <strain evidence="1 2">NBRC 110785</strain>
    </source>
</reference>